<dbReference type="InterPro" id="IPR023352">
    <property type="entry name" value="MAPEG-like_dom_sf"/>
</dbReference>
<evidence type="ECO:0000256" key="1">
    <source>
        <dbReference type="ARBA" id="ARBA00004370"/>
    </source>
</evidence>
<feature type="transmembrane region" description="Helical" evidence="5">
    <location>
        <begin position="7"/>
        <end position="25"/>
    </location>
</feature>
<evidence type="ECO:0000256" key="5">
    <source>
        <dbReference type="SAM" id="Phobius"/>
    </source>
</evidence>
<evidence type="ECO:0000256" key="2">
    <source>
        <dbReference type="ARBA" id="ARBA00022692"/>
    </source>
</evidence>
<evidence type="ECO:0000313" key="7">
    <source>
        <dbReference type="Proteomes" id="UP001320715"/>
    </source>
</evidence>
<dbReference type="EMBL" id="JAAAML010000004">
    <property type="protein sequence ID" value="MCO6410520.1"/>
    <property type="molecule type" value="Genomic_DNA"/>
</dbReference>
<dbReference type="RefSeq" id="WP_152009908.1">
    <property type="nucleotide sequence ID" value="NZ_CP159480.1"/>
</dbReference>
<accession>A0ABT1CWF2</accession>
<evidence type="ECO:0000313" key="6">
    <source>
        <dbReference type="EMBL" id="MCO6410520.1"/>
    </source>
</evidence>
<protein>
    <recommendedName>
        <fullName evidence="8">MAPEG family protein</fullName>
    </recommendedName>
</protein>
<sequence>MTSSTAIFWPVLAQVLLTYVVYVVMSSRRIGAVKAGNARPSDFKVPSIEPEPSATAARNLTNQFELPVLFFAACLSLFVTGGAGMAAVIVAWAFVLARAAHAWIHLTTNRIRPRRMLFIVGLAINLVQWLLLAFHIA</sequence>
<dbReference type="Gene3D" id="1.20.120.550">
    <property type="entry name" value="Membrane associated eicosanoid/glutathione metabolism-like domain"/>
    <property type="match status" value="1"/>
</dbReference>
<reference evidence="6 7" key="1">
    <citation type="submission" date="2020-01" db="EMBL/GenBank/DDBJ databases">
        <title>Genomes of bacteria type strains.</title>
        <authorList>
            <person name="Chen J."/>
            <person name="Zhu S."/>
            <person name="Yang J."/>
        </authorList>
    </citation>
    <scope>NUCLEOTIDE SEQUENCE [LARGE SCALE GENOMIC DNA]</scope>
    <source>
        <strain evidence="6 7">DSM 16655</strain>
    </source>
</reference>
<keyword evidence="4 5" id="KW-0472">Membrane</keyword>
<evidence type="ECO:0000256" key="3">
    <source>
        <dbReference type="ARBA" id="ARBA00022989"/>
    </source>
</evidence>
<comment type="subcellular location">
    <subcellularLocation>
        <location evidence="1">Membrane</location>
    </subcellularLocation>
</comment>
<comment type="caution">
    <text evidence="6">The sequence shown here is derived from an EMBL/GenBank/DDBJ whole genome shotgun (WGS) entry which is preliminary data.</text>
</comment>
<keyword evidence="3 5" id="KW-1133">Transmembrane helix</keyword>
<name>A0ABT1CWF2_9HYPH</name>
<proteinExistence type="predicted"/>
<dbReference type="InterPro" id="IPR001129">
    <property type="entry name" value="Membr-assoc_MAPEG"/>
</dbReference>
<dbReference type="Proteomes" id="UP001320715">
    <property type="component" value="Unassembled WGS sequence"/>
</dbReference>
<dbReference type="SUPFAM" id="SSF161084">
    <property type="entry name" value="MAPEG domain-like"/>
    <property type="match status" value="1"/>
</dbReference>
<keyword evidence="2 5" id="KW-0812">Transmembrane</keyword>
<feature type="transmembrane region" description="Helical" evidence="5">
    <location>
        <begin position="68"/>
        <end position="95"/>
    </location>
</feature>
<evidence type="ECO:0008006" key="8">
    <source>
        <dbReference type="Google" id="ProtNLM"/>
    </source>
</evidence>
<dbReference type="Pfam" id="PF01124">
    <property type="entry name" value="MAPEG"/>
    <property type="match status" value="1"/>
</dbReference>
<evidence type="ECO:0000256" key="4">
    <source>
        <dbReference type="ARBA" id="ARBA00023136"/>
    </source>
</evidence>
<gene>
    <name evidence="6" type="ORF">GTW23_20245</name>
</gene>
<organism evidence="6 7">
    <name type="scientific">Hoeflea alexandrii</name>
    <dbReference type="NCBI Taxonomy" id="288436"/>
    <lineage>
        <taxon>Bacteria</taxon>
        <taxon>Pseudomonadati</taxon>
        <taxon>Pseudomonadota</taxon>
        <taxon>Alphaproteobacteria</taxon>
        <taxon>Hyphomicrobiales</taxon>
        <taxon>Rhizobiaceae</taxon>
        <taxon>Hoeflea</taxon>
    </lineage>
</organism>
<feature type="transmembrane region" description="Helical" evidence="5">
    <location>
        <begin position="116"/>
        <end position="136"/>
    </location>
</feature>
<keyword evidence="7" id="KW-1185">Reference proteome</keyword>